<sequence>MRLRYPLASGVAIRYRMALVVQHDDYVVDRLNSRRRKI</sequence>
<protein>
    <submittedName>
        <fullName evidence="1">Uncharacterized protein</fullName>
    </submittedName>
</protein>
<dbReference type="STRING" id="194963.SAMCFNEI73_Ch2900"/>
<evidence type="ECO:0000313" key="2">
    <source>
        <dbReference type="EMBL" id="TCN32622.1"/>
    </source>
</evidence>
<gene>
    <name evidence="2" type="ORF">EV184_104290</name>
    <name evidence="1" type="ORF">SAMCFNEI73_Ch2900</name>
</gene>
<dbReference type="Proteomes" id="UP000295043">
    <property type="component" value="Unassembled WGS sequence"/>
</dbReference>
<keyword evidence="3" id="KW-1185">Reference proteome</keyword>
<reference evidence="2 4" key="2">
    <citation type="submission" date="2019-03" db="EMBL/GenBank/DDBJ databases">
        <title>Genomic Encyclopedia of Type Strains, Phase IV (KMG-V): Genome sequencing to study the core and pangenomes of soil and plant-associated prokaryotes.</title>
        <authorList>
            <person name="Whitman W."/>
        </authorList>
    </citation>
    <scope>NUCLEOTIDE SEQUENCE [LARGE SCALE GENOMIC DNA]</scope>
    <source>
        <strain evidence="2 4">23C40</strain>
    </source>
</reference>
<organism evidence="1 3">
    <name type="scientific">Sinorhizobium americanum</name>
    <dbReference type="NCBI Taxonomy" id="194963"/>
    <lineage>
        <taxon>Bacteria</taxon>
        <taxon>Pseudomonadati</taxon>
        <taxon>Pseudomonadota</taxon>
        <taxon>Alphaproteobacteria</taxon>
        <taxon>Hyphomicrobiales</taxon>
        <taxon>Rhizobiaceae</taxon>
        <taxon>Sinorhizobium/Ensifer group</taxon>
        <taxon>Sinorhizobium</taxon>
    </lineage>
</organism>
<dbReference type="AlphaFoldDB" id="A0A1L3LQ69"/>
<evidence type="ECO:0000313" key="1">
    <source>
        <dbReference type="EMBL" id="APG92173.1"/>
    </source>
</evidence>
<name>A0A1L3LQ69_9HYPH</name>
<evidence type="ECO:0000313" key="4">
    <source>
        <dbReference type="Proteomes" id="UP000295043"/>
    </source>
</evidence>
<accession>A0A1L3LQ69</accession>
<evidence type="ECO:0000313" key="3">
    <source>
        <dbReference type="Proteomes" id="UP000182306"/>
    </source>
</evidence>
<dbReference type="Proteomes" id="UP000182306">
    <property type="component" value="Chromosome"/>
</dbReference>
<dbReference type="EMBL" id="SLVU01000004">
    <property type="protein sequence ID" value="TCN32622.1"/>
    <property type="molecule type" value="Genomic_DNA"/>
</dbReference>
<dbReference type="KEGG" id="same:SAMCFNEI73_Ch2900"/>
<dbReference type="EMBL" id="CP013107">
    <property type="protein sequence ID" value="APG92173.1"/>
    <property type="molecule type" value="Genomic_DNA"/>
</dbReference>
<reference evidence="1 3" key="1">
    <citation type="submission" date="2015-10" db="EMBL/GenBank/DDBJ databases">
        <title>Genomic differences between typical nodule nitrogen-fixing rhizobial strains and those coming from bean seeds.</title>
        <authorList>
            <person name="Peralta H."/>
            <person name="Aguilar-Vera A."/>
            <person name="Diaz R."/>
            <person name="Mora Y."/>
            <person name="Martinez-Batallar G."/>
            <person name="Salazar E."/>
            <person name="Vargas-Lagunas C."/>
            <person name="Encarnacion S."/>
            <person name="Girard L."/>
            <person name="Mora J."/>
        </authorList>
    </citation>
    <scope>NUCLEOTIDE SEQUENCE [LARGE SCALE GENOMIC DNA]</scope>
    <source>
        <strain evidence="1 3">CFNEI 73</strain>
    </source>
</reference>
<proteinExistence type="predicted"/>